<organism evidence="1 2">
    <name type="scientific">Aporhodopirellula rubra</name>
    <dbReference type="NCBI Taxonomy" id="980271"/>
    <lineage>
        <taxon>Bacteria</taxon>
        <taxon>Pseudomonadati</taxon>
        <taxon>Planctomycetota</taxon>
        <taxon>Planctomycetia</taxon>
        <taxon>Pirellulales</taxon>
        <taxon>Pirellulaceae</taxon>
        <taxon>Aporhodopirellula</taxon>
    </lineage>
</organism>
<dbReference type="RefSeq" id="WP_184310091.1">
    <property type="nucleotide sequence ID" value="NZ_JACHXU010000046.1"/>
</dbReference>
<sequence>MGHTAPIQCPTCSAIQNVELKDAGIDDDAATVSYVFNCDCGFSHVFDNSPMEDVIPFIANMPESQLVADASSKSAKPYIWPPDVRATIDKQRRPLPGSEAKRNLRSAALDLPKPHDDQWWLVYDLSPPVVFDPNSNDYAIVDDDGSVRVVGDIVALVSEIQAQS</sequence>
<dbReference type="Proteomes" id="UP000536179">
    <property type="component" value="Unassembled WGS sequence"/>
</dbReference>
<name>A0A7W5H9Z8_9BACT</name>
<keyword evidence="2" id="KW-1185">Reference proteome</keyword>
<accession>A0A7W5H9Z8</accession>
<dbReference type="AlphaFoldDB" id="A0A7W5H9Z8"/>
<protein>
    <submittedName>
        <fullName evidence="1">Uncharacterized protein</fullName>
    </submittedName>
</protein>
<proteinExistence type="predicted"/>
<evidence type="ECO:0000313" key="2">
    <source>
        <dbReference type="Proteomes" id="UP000536179"/>
    </source>
</evidence>
<comment type="caution">
    <text evidence="1">The sequence shown here is derived from an EMBL/GenBank/DDBJ whole genome shotgun (WGS) entry which is preliminary data.</text>
</comment>
<gene>
    <name evidence="1" type="ORF">FHS27_006488</name>
</gene>
<evidence type="ECO:0000313" key="1">
    <source>
        <dbReference type="EMBL" id="MBB3210640.1"/>
    </source>
</evidence>
<dbReference type="EMBL" id="JACHXU010000046">
    <property type="protein sequence ID" value="MBB3210640.1"/>
    <property type="molecule type" value="Genomic_DNA"/>
</dbReference>
<reference evidence="1 2" key="1">
    <citation type="submission" date="2020-08" db="EMBL/GenBank/DDBJ databases">
        <title>Genomic Encyclopedia of Type Strains, Phase III (KMG-III): the genomes of soil and plant-associated and newly described type strains.</title>
        <authorList>
            <person name="Whitman W."/>
        </authorList>
    </citation>
    <scope>NUCLEOTIDE SEQUENCE [LARGE SCALE GENOMIC DNA]</scope>
    <source>
        <strain evidence="1 2">CECT 8075</strain>
    </source>
</reference>